<sequence length="298" mass="32320">GGGGGGGGVQEAISTAAGSVARRDKHPRVVSVTPSTSSGSTSSCATASAERAGWPHPYPCSCDGDGWEPVGEEELDDGFADRLVFGPAPSMEEVVEAVSTIQQIFVPVTFSQDINDQLPSTVNKDIKDKMAITDSMHRVPSSGSESDWIEPAFQLCNRNSVQSRAHEKVIDTFRLLQINPYVKRTVISLSSDKAVWEAVMKNEAVQELRESFCAAAENGRSPNSDEDQSVPAKIIKFFESTKARIMEFVEKITKIVGELLSLPNKDGKVDLFEDALRSSFMLSVVVFIIVIVTRVHKA</sequence>
<dbReference type="EMBL" id="GDJX01012278">
    <property type="protein sequence ID" value="JAT55658.1"/>
    <property type="molecule type" value="Transcribed_RNA"/>
</dbReference>
<evidence type="ECO:0000313" key="2">
    <source>
        <dbReference type="EMBL" id="JAT55658.1"/>
    </source>
</evidence>
<organism evidence="2">
    <name type="scientific">Anthurium amnicola</name>
    <dbReference type="NCBI Taxonomy" id="1678845"/>
    <lineage>
        <taxon>Eukaryota</taxon>
        <taxon>Viridiplantae</taxon>
        <taxon>Streptophyta</taxon>
        <taxon>Embryophyta</taxon>
        <taxon>Tracheophyta</taxon>
        <taxon>Spermatophyta</taxon>
        <taxon>Magnoliopsida</taxon>
        <taxon>Liliopsida</taxon>
        <taxon>Araceae</taxon>
        <taxon>Pothoideae</taxon>
        <taxon>Potheae</taxon>
        <taxon>Anthurium</taxon>
    </lineage>
</organism>
<dbReference type="AlphaFoldDB" id="A0A1D1YLZ5"/>
<gene>
    <name evidence="2" type="primary">YCF1_2</name>
    <name evidence="2" type="ORF">g.105931</name>
</gene>
<accession>A0A1D1YLZ5</accession>
<reference evidence="2" key="1">
    <citation type="submission" date="2015-07" db="EMBL/GenBank/DDBJ databases">
        <title>Transcriptome Assembly of Anthurium amnicola.</title>
        <authorList>
            <person name="Suzuki J."/>
        </authorList>
    </citation>
    <scope>NUCLEOTIDE SEQUENCE</scope>
</reference>
<dbReference type="PANTHER" id="PTHR33625:SF3">
    <property type="entry name" value="OS04G0550700 PROTEIN"/>
    <property type="match status" value="1"/>
</dbReference>
<evidence type="ECO:0000256" key="1">
    <source>
        <dbReference type="SAM" id="MobiDB-lite"/>
    </source>
</evidence>
<dbReference type="PANTHER" id="PTHR33625">
    <property type="entry name" value="OS08G0179900 PROTEIN"/>
    <property type="match status" value="1"/>
</dbReference>
<feature type="compositionally biased region" description="Low complexity" evidence="1">
    <location>
        <begin position="29"/>
        <end position="44"/>
    </location>
</feature>
<proteinExistence type="predicted"/>
<feature type="non-terminal residue" evidence="2">
    <location>
        <position position="1"/>
    </location>
</feature>
<protein>
    <submittedName>
        <fullName evidence="2">Uncharacterized protein</fullName>
    </submittedName>
</protein>
<name>A0A1D1YLZ5_9ARAE</name>
<feature type="region of interest" description="Disordered" evidence="1">
    <location>
        <begin position="1"/>
        <end position="44"/>
    </location>
</feature>